<evidence type="ECO:0000256" key="5">
    <source>
        <dbReference type="ARBA" id="ARBA00023136"/>
    </source>
</evidence>
<dbReference type="SMART" id="SM00244">
    <property type="entry name" value="PHB"/>
    <property type="match status" value="1"/>
</dbReference>
<dbReference type="EMBL" id="LKHV02000001">
    <property type="protein sequence ID" value="MCS5707556.1"/>
    <property type="molecule type" value="Genomic_DNA"/>
</dbReference>
<dbReference type="SUPFAM" id="SSF117892">
    <property type="entry name" value="Band 7/SPFH domain"/>
    <property type="match status" value="1"/>
</dbReference>
<gene>
    <name evidence="8" type="primary">hflC_2</name>
    <name evidence="9" type="ORF">CC99x_001415</name>
    <name evidence="8" type="ORF">CC99x_00571</name>
</gene>
<dbReference type="EMBL" id="LKHV01000002">
    <property type="protein sequence ID" value="KRG19559.1"/>
    <property type="molecule type" value="Genomic_DNA"/>
</dbReference>
<keyword evidence="8" id="KW-0645">Protease</keyword>
<feature type="domain" description="Band 7" evidence="7">
    <location>
        <begin position="21"/>
        <end position="189"/>
    </location>
</feature>
<dbReference type="RefSeq" id="WP_057623459.1">
    <property type="nucleotide sequence ID" value="NZ_LKHV02000001.1"/>
</dbReference>
<evidence type="ECO:0000256" key="1">
    <source>
        <dbReference type="ARBA" id="ARBA00004167"/>
    </source>
</evidence>
<dbReference type="PANTHER" id="PTHR42911:SF1">
    <property type="entry name" value="MODULATOR OF FTSH PROTEASE HFLC"/>
    <property type="match status" value="1"/>
</dbReference>
<organism evidence="8">
    <name type="scientific">Candidatus Berkiella cookevillensis</name>
    <dbReference type="NCBI Taxonomy" id="437022"/>
    <lineage>
        <taxon>Bacteria</taxon>
        <taxon>Pseudomonadati</taxon>
        <taxon>Pseudomonadota</taxon>
        <taxon>Gammaproteobacteria</taxon>
        <taxon>Candidatus Berkiellales</taxon>
        <taxon>Candidatus Berkiellaceae</taxon>
        <taxon>Candidatus Berkiella</taxon>
    </lineage>
</organism>
<evidence type="ECO:0000256" key="3">
    <source>
        <dbReference type="ARBA" id="ARBA00022692"/>
    </source>
</evidence>
<comment type="caution">
    <text evidence="8">The sequence shown here is derived from an EMBL/GenBank/DDBJ whole genome shotgun (WGS) entry which is preliminary data.</text>
</comment>
<dbReference type="GO" id="GO:0016020">
    <property type="term" value="C:membrane"/>
    <property type="evidence" value="ECO:0007669"/>
    <property type="project" value="UniProtKB-SubCell"/>
</dbReference>
<keyword evidence="8" id="KW-0378">Hydrolase</keyword>
<keyword evidence="4" id="KW-1133">Transmembrane helix</keyword>
<evidence type="ECO:0000313" key="9">
    <source>
        <dbReference type="EMBL" id="MCS5707556.1"/>
    </source>
</evidence>
<dbReference type="Proteomes" id="UP000051494">
    <property type="component" value="Unassembled WGS sequence"/>
</dbReference>
<dbReference type="CDD" id="cd03405">
    <property type="entry name" value="SPFH_HflC"/>
    <property type="match status" value="1"/>
</dbReference>
<keyword evidence="10" id="KW-1185">Reference proteome</keyword>
<dbReference type="OrthoDB" id="9812991at2"/>
<comment type="function">
    <text evidence="6">HflC and HflK could regulate a protease.</text>
</comment>
<sequence>MNVTKTLILTIIAIFVLAAGLSLYTVNETQRAIVTRLGQLLEDKDGNVKVFEPGLHIKMPFIDQIKFLDKRLQTTELSETRMPTKENEFLIVSLFTKWHIRDFKKFYNASGTILNADHKIKEQLDEVLRTEVAKRKIDDLVWEERDILMDRIQSAANEMAKTLGVEVVDARVVRLDLPDSIQQKVFTRMETNIRKLAAERRTAGERKAREIVAEAYKDANVIRAKAKEEGLRTQGEGDAKATRIYAEAYKQAPEFYLFYRRLEAYRETFKGNNDILVLKPDDDFFKYFRRGSTKSKAQTLNSGAEEKRAG</sequence>
<dbReference type="InterPro" id="IPR001107">
    <property type="entry name" value="Band_7"/>
</dbReference>
<evidence type="ECO:0000256" key="2">
    <source>
        <dbReference type="ARBA" id="ARBA00007862"/>
    </source>
</evidence>
<dbReference type="Gene3D" id="3.30.479.30">
    <property type="entry name" value="Band 7 domain"/>
    <property type="match status" value="1"/>
</dbReference>
<proteinExistence type="inferred from homology"/>
<evidence type="ECO:0000313" key="8">
    <source>
        <dbReference type="EMBL" id="KRG19559.1"/>
    </source>
</evidence>
<keyword evidence="3" id="KW-0812">Transmembrane</keyword>
<dbReference type="AlphaFoldDB" id="A0A0Q9YSF2"/>
<accession>A0A0Q9YSF2</accession>
<evidence type="ECO:0000256" key="6">
    <source>
        <dbReference type="PIRNR" id="PIRNR005651"/>
    </source>
</evidence>
<protein>
    <recommendedName>
        <fullName evidence="6">Protein HflC</fullName>
    </recommendedName>
</protein>
<dbReference type="STRING" id="437022.CC99x_00571"/>
<dbReference type="PIRSF" id="PIRSF005651">
    <property type="entry name" value="HflC"/>
    <property type="match status" value="1"/>
</dbReference>
<dbReference type="Pfam" id="PF01145">
    <property type="entry name" value="Band_7"/>
    <property type="match status" value="1"/>
</dbReference>
<reference evidence="9" key="2">
    <citation type="journal article" date="2016" name="Genome Announc.">
        <title>Draft Genome Sequences of Two Novel Amoeba-Resistant Intranuclear Bacteria, 'Candidatus Berkiella cookevillensis' and 'Candidatus Berkiella aquae'.</title>
        <authorList>
            <person name="Mehari Y.T."/>
            <person name="Arivett B.A."/>
            <person name="Farone A.L."/>
            <person name="Gunderson J.H."/>
            <person name="Farone M.B."/>
        </authorList>
    </citation>
    <scope>NUCLEOTIDE SEQUENCE</scope>
    <source>
        <strain evidence="9">CC99</strain>
    </source>
</reference>
<name>A0A0Q9YSF2_9GAMM</name>
<evidence type="ECO:0000256" key="4">
    <source>
        <dbReference type="ARBA" id="ARBA00022989"/>
    </source>
</evidence>
<dbReference type="GO" id="GO:0008233">
    <property type="term" value="F:peptidase activity"/>
    <property type="evidence" value="ECO:0007669"/>
    <property type="project" value="UniProtKB-KW"/>
</dbReference>
<evidence type="ECO:0000259" key="7">
    <source>
        <dbReference type="SMART" id="SM00244"/>
    </source>
</evidence>
<reference evidence="9" key="3">
    <citation type="submission" date="2021-06" db="EMBL/GenBank/DDBJ databases">
        <title>Genomic Description and Analysis of Intracellular Bacteria, Candidatus Berkiella cookevillensis and Candidatus Berkiella aquae.</title>
        <authorList>
            <person name="Kidane D.T."/>
            <person name="Mehari Y.T."/>
            <person name="Rice F.C."/>
            <person name="Arivett B.A."/>
            <person name="Farone A.L."/>
            <person name="Berk S.G."/>
            <person name="Farone M.B."/>
        </authorList>
    </citation>
    <scope>NUCLEOTIDE SEQUENCE</scope>
    <source>
        <strain evidence="9">CC99</strain>
    </source>
</reference>
<dbReference type="InterPro" id="IPR010200">
    <property type="entry name" value="HflC"/>
</dbReference>
<dbReference type="InterPro" id="IPR036013">
    <property type="entry name" value="Band_7/SPFH_dom_sf"/>
</dbReference>
<evidence type="ECO:0000313" key="10">
    <source>
        <dbReference type="Proteomes" id="UP000051494"/>
    </source>
</evidence>
<dbReference type="PANTHER" id="PTHR42911">
    <property type="entry name" value="MODULATOR OF FTSH PROTEASE HFLC"/>
    <property type="match status" value="1"/>
</dbReference>
<comment type="similarity">
    <text evidence="2 6">Belongs to the band 7/mec-2 family. HflC subfamily.</text>
</comment>
<reference evidence="8" key="1">
    <citation type="submission" date="2015-09" db="EMBL/GenBank/DDBJ databases">
        <title>Draft Genome Sequences of Two Novel Amoeba-resistant Intranuclear Bacteria, Candidatus Berkiella cookevillensis and Candidatus Berkiella aquae.</title>
        <authorList>
            <person name="Mehari Y.T."/>
            <person name="Arivett B.A."/>
            <person name="Farone A.L."/>
            <person name="Gunderson J.H."/>
            <person name="Farone M.B."/>
        </authorList>
    </citation>
    <scope>NUCLEOTIDE SEQUENCE [LARGE SCALE GENOMIC DNA]</scope>
    <source>
        <strain evidence="8">CC99</strain>
    </source>
</reference>
<comment type="subcellular location">
    <subcellularLocation>
        <location evidence="1">Membrane</location>
        <topology evidence="1">Single-pass membrane protein</topology>
    </subcellularLocation>
</comment>
<keyword evidence="5" id="KW-0472">Membrane</keyword>
<dbReference type="GO" id="GO:0006508">
    <property type="term" value="P:proteolysis"/>
    <property type="evidence" value="ECO:0007669"/>
    <property type="project" value="UniProtKB-KW"/>
</dbReference>